<feature type="region of interest" description="Disordered" evidence="6">
    <location>
        <begin position="163"/>
        <end position="189"/>
    </location>
</feature>
<keyword evidence="2" id="KW-0805">Transcription regulation</keyword>
<dbReference type="Gene3D" id="4.10.280.10">
    <property type="entry name" value="Helix-loop-helix DNA-binding domain"/>
    <property type="match status" value="1"/>
</dbReference>
<keyword evidence="5" id="KW-0539">Nucleus</keyword>
<comment type="caution">
    <text evidence="8">The sequence shown here is derived from an EMBL/GenBank/DDBJ whole genome shotgun (WGS) entry which is preliminary data.</text>
</comment>
<dbReference type="InterPro" id="IPR011598">
    <property type="entry name" value="bHLH_dom"/>
</dbReference>
<dbReference type="GO" id="GO:0046983">
    <property type="term" value="F:protein dimerization activity"/>
    <property type="evidence" value="ECO:0007669"/>
    <property type="project" value="InterPro"/>
</dbReference>
<reference evidence="8 9" key="1">
    <citation type="submission" date="2024-03" db="EMBL/GenBank/DDBJ databases">
        <title>Adaptation during the transition from Ophiocordyceps entomopathogen to insect associate is accompanied by gene loss and intensified selection.</title>
        <authorList>
            <person name="Ward C.M."/>
            <person name="Onetto C.A."/>
            <person name="Borneman A.R."/>
        </authorList>
    </citation>
    <scope>NUCLEOTIDE SEQUENCE [LARGE SCALE GENOMIC DNA]</scope>
    <source>
        <strain evidence="8">AWRI1</strain>
        <tissue evidence="8">Single Adult Female</tissue>
    </source>
</reference>
<dbReference type="FunFam" id="4.10.280.10:FF:000010">
    <property type="entry name" value="Scleraxis bHLH transcription factor"/>
    <property type="match status" value="1"/>
</dbReference>
<evidence type="ECO:0000256" key="1">
    <source>
        <dbReference type="ARBA" id="ARBA00004123"/>
    </source>
</evidence>
<evidence type="ECO:0000256" key="4">
    <source>
        <dbReference type="ARBA" id="ARBA00023163"/>
    </source>
</evidence>
<evidence type="ECO:0000259" key="7">
    <source>
        <dbReference type="PROSITE" id="PS50888"/>
    </source>
</evidence>
<feature type="compositionally biased region" description="Low complexity" evidence="6">
    <location>
        <begin position="92"/>
        <end position="104"/>
    </location>
</feature>
<dbReference type="AlphaFoldDB" id="A0AAN9Y7I7"/>
<name>A0AAN9Y7I7_9HEMI</name>
<comment type="subcellular location">
    <subcellularLocation>
        <location evidence="1">Nucleus</location>
    </subcellularLocation>
</comment>
<dbReference type="InterPro" id="IPR050283">
    <property type="entry name" value="E-box_TF_Regulators"/>
</dbReference>
<sequence>MATSHCDALMIKRESWYPENSVFQYVYDYDSYGQNSGITNSEHNAKCVDSYWSSPLQKVDYSATAPPSVDYEEHQSLHKSCDLGTYEDGTETTSNAYSSSPSSTHDATMPCYSTGSGPEIVICEPENSYHHDYGAERNYYMCSSNAENYSASPLRDEYSKLEFRPTIPGGRPPTFKRRNTANRKERRRTQSINNAFADLRDCIPNVPADTKLSKIKTLRLATSYINYLMEVLSSDDPNSVSSDGFKADLSSHGNKRSNQSYYGAVKFNQHTLKSDKLSDTFSHFTEEEVHKKSKGRTGWPQHVWALELKQEQV</sequence>
<dbReference type="GO" id="GO:0000981">
    <property type="term" value="F:DNA-binding transcription factor activity, RNA polymerase II-specific"/>
    <property type="evidence" value="ECO:0007669"/>
    <property type="project" value="TreeGrafter"/>
</dbReference>
<dbReference type="InterPro" id="IPR036638">
    <property type="entry name" value="HLH_DNA-bd_sf"/>
</dbReference>
<dbReference type="SUPFAM" id="SSF47459">
    <property type="entry name" value="HLH, helix-loop-helix DNA-binding domain"/>
    <property type="match status" value="1"/>
</dbReference>
<feature type="domain" description="BHLH" evidence="7">
    <location>
        <begin position="176"/>
        <end position="228"/>
    </location>
</feature>
<keyword evidence="4" id="KW-0804">Transcription</keyword>
<accession>A0AAN9Y7I7</accession>
<evidence type="ECO:0000256" key="3">
    <source>
        <dbReference type="ARBA" id="ARBA00023125"/>
    </source>
</evidence>
<feature type="region of interest" description="Disordered" evidence="6">
    <location>
        <begin position="82"/>
        <end position="110"/>
    </location>
</feature>
<evidence type="ECO:0000256" key="6">
    <source>
        <dbReference type="SAM" id="MobiDB-lite"/>
    </source>
</evidence>
<dbReference type="GO" id="GO:0005634">
    <property type="term" value="C:nucleus"/>
    <property type="evidence" value="ECO:0007669"/>
    <property type="project" value="UniProtKB-SubCell"/>
</dbReference>
<dbReference type="Proteomes" id="UP001367676">
    <property type="component" value="Unassembled WGS sequence"/>
</dbReference>
<dbReference type="EMBL" id="JBBCAQ010000010">
    <property type="protein sequence ID" value="KAK7602016.1"/>
    <property type="molecule type" value="Genomic_DNA"/>
</dbReference>
<feature type="compositionally biased region" description="Basic residues" evidence="6">
    <location>
        <begin position="174"/>
        <end position="189"/>
    </location>
</feature>
<dbReference type="CDD" id="cd11466">
    <property type="entry name" value="bHLH_TS_HAND"/>
    <property type="match status" value="1"/>
</dbReference>
<organism evidence="8 9">
    <name type="scientific">Parthenolecanium corni</name>
    <dbReference type="NCBI Taxonomy" id="536013"/>
    <lineage>
        <taxon>Eukaryota</taxon>
        <taxon>Metazoa</taxon>
        <taxon>Ecdysozoa</taxon>
        <taxon>Arthropoda</taxon>
        <taxon>Hexapoda</taxon>
        <taxon>Insecta</taxon>
        <taxon>Pterygota</taxon>
        <taxon>Neoptera</taxon>
        <taxon>Paraneoptera</taxon>
        <taxon>Hemiptera</taxon>
        <taxon>Sternorrhyncha</taxon>
        <taxon>Coccoidea</taxon>
        <taxon>Coccidae</taxon>
        <taxon>Parthenolecanium</taxon>
    </lineage>
</organism>
<evidence type="ECO:0000256" key="5">
    <source>
        <dbReference type="ARBA" id="ARBA00023242"/>
    </source>
</evidence>
<proteinExistence type="predicted"/>
<keyword evidence="9" id="KW-1185">Reference proteome</keyword>
<dbReference type="GO" id="GO:0000977">
    <property type="term" value="F:RNA polymerase II transcription regulatory region sequence-specific DNA binding"/>
    <property type="evidence" value="ECO:0007669"/>
    <property type="project" value="TreeGrafter"/>
</dbReference>
<evidence type="ECO:0000313" key="9">
    <source>
        <dbReference type="Proteomes" id="UP001367676"/>
    </source>
</evidence>
<protein>
    <recommendedName>
        <fullName evidence="7">BHLH domain-containing protein</fullName>
    </recommendedName>
</protein>
<dbReference type="Pfam" id="PF00010">
    <property type="entry name" value="HLH"/>
    <property type="match status" value="1"/>
</dbReference>
<gene>
    <name evidence="8" type="ORF">V9T40_009457</name>
</gene>
<dbReference type="PROSITE" id="PS50888">
    <property type="entry name" value="BHLH"/>
    <property type="match status" value="1"/>
</dbReference>
<keyword evidence="3" id="KW-0238">DNA-binding</keyword>
<evidence type="ECO:0000256" key="2">
    <source>
        <dbReference type="ARBA" id="ARBA00023015"/>
    </source>
</evidence>
<dbReference type="GO" id="GO:0032502">
    <property type="term" value="P:developmental process"/>
    <property type="evidence" value="ECO:0007669"/>
    <property type="project" value="TreeGrafter"/>
</dbReference>
<evidence type="ECO:0000313" key="8">
    <source>
        <dbReference type="EMBL" id="KAK7602016.1"/>
    </source>
</evidence>
<dbReference type="SMART" id="SM00353">
    <property type="entry name" value="HLH"/>
    <property type="match status" value="1"/>
</dbReference>
<dbReference type="PANTHER" id="PTHR23349">
    <property type="entry name" value="BASIC HELIX-LOOP-HELIX TRANSCRIPTION FACTOR, TWIST"/>
    <property type="match status" value="1"/>
</dbReference>
<dbReference type="PANTHER" id="PTHR23349:SF68">
    <property type="entry name" value="FI14601P"/>
    <property type="match status" value="1"/>
</dbReference>